<evidence type="ECO:0000313" key="4">
    <source>
        <dbReference type="Proteomes" id="UP000054279"/>
    </source>
</evidence>
<feature type="region of interest" description="Disordered" evidence="1">
    <location>
        <begin position="68"/>
        <end position="146"/>
    </location>
</feature>
<name>A0A0C9UE16_SPHS4</name>
<dbReference type="SUPFAM" id="SSF57701">
    <property type="entry name" value="Zn2/Cys6 DNA-binding domain"/>
    <property type="match status" value="1"/>
</dbReference>
<evidence type="ECO:0000313" key="3">
    <source>
        <dbReference type="EMBL" id="KIJ32974.1"/>
    </source>
</evidence>
<gene>
    <name evidence="3" type="ORF">M422DRAFT_265159</name>
</gene>
<reference evidence="3 4" key="1">
    <citation type="submission" date="2014-06" db="EMBL/GenBank/DDBJ databases">
        <title>Evolutionary Origins and Diversification of the Mycorrhizal Mutualists.</title>
        <authorList>
            <consortium name="DOE Joint Genome Institute"/>
            <consortium name="Mycorrhizal Genomics Consortium"/>
            <person name="Kohler A."/>
            <person name="Kuo A."/>
            <person name="Nagy L.G."/>
            <person name="Floudas D."/>
            <person name="Copeland A."/>
            <person name="Barry K.W."/>
            <person name="Cichocki N."/>
            <person name="Veneault-Fourrey C."/>
            <person name="LaButti K."/>
            <person name="Lindquist E.A."/>
            <person name="Lipzen A."/>
            <person name="Lundell T."/>
            <person name="Morin E."/>
            <person name="Murat C."/>
            <person name="Riley R."/>
            <person name="Ohm R."/>
            <person name="Sun H."/>
            <person name="Tunlid A."/>
            <person name="Henrissat B."/>
            <person name="Grigoriev I.V."/>
            <person name="Hibbett D.S."/>
            <person name="Martin F."/>
        </authorList>
    </citation>
    <scope>NUCLEOTIDE SEQUENCE [LARGE SCALE GENOMIC DNA]</scope>
    <source>
        <strain evidence="3 4">SS14</strain>
    </source>
</reference>
<keyword evidence="4" id="KW-1185">Reference proteome</keyword>
<dbReference type="HOGENOM" id="CLU_103050_0_0_1"/>
<dbReference type="AlphaFoldDB" id="A0A0C9UE16"/>
<feature type="compositionally biased region" description="Acidic residues" evidence="1">
    <location>
        <begin position="133"/>
        <end position="143"/>
    </location>
</feature>
<dbReference type="CDD" id="cd00067">
    <property type="entry name" value="GAL4"/>
    <property type="match status" value="1"/>
</dbReference>
<feature type="compositionally biased region" description="Basic and acidic residues" evidence="1">
    <location>
        <begin position="121"/>
        <end position="132"/>
    </location>
</feature>
<dbReference type="GO" id="GO:0000981">
    <property type="term" value="F:DNA-binding transcription factor activity, RNA polymerase II-specific"/>
    <property type="evidence" value="ECO:0007669"/>
    <property type="project" value="InterPro"/>
</dbReference>
<evidence type="ECO:0000259" key="2">
    <source>
        <dbReference type="PROSITE" id="PS50048"/>
    </source>
</evidence>
<feature type="compositionally biased region" description="Basic and acidic residues" evidence="1">
    <location>
        <begin position="68"/>
        <end position="113"/>
    </location>
</feature>
<sequence>MEEVPIGDPRRTIQGFVPDNKFDAPAPKLVFDDPYEEEEDRLNKVTKYWKARDQERLMRESRYRELWGAEEAAASRKRSEEAAKRLKEAQEKEATWDLEKEKEKEKGKEKEAGPSRSAKGKAKESKRDVRSESEEEEEPEESEERPACVYCVQKKIKCEPLDGRKVCAACHKRKVKCEFFDKTAL</sequence>
<accession>A0A0C9UE16</accession>
<organism evidence="3 4">
    <name type="scientific">Sphaerobolus stellatus (strain SS14)</name>
    <dbReference type="NCBI Taxonomy" id="990650"/>
    <lineage>
        <taxon>Eukaryota</taxon>
        <taxon>Fungi</taxon>
        <taxon>Dikarya</taxon>
        <taxon>Basidiomycota</taxon>
        <taxon>Agaricomycotina</taxon>
        <taxon>Agaricomycetes</taxon>
        <taxon>Phallomycetidae</taxon>
        <taxon>Geastrales</taxon>
        <taxon>Sphaerobolaceae</taxon>
        <taxon>Sphaerobolus</taxon>
    </lineage>
</organism>
<dbReference type="GO" id="GO:0008270">
    <property type="term" value="F:zinc ion binding"/>
    <property type="evidence" value="ECO:0007669"/>
    <property type="project" value="InterPro"/>
</dbReference>
<evidence type="ECO:0000256" key="1">
    <source>
        <dbReference type="SAM" id="MobiDB-lite"/>
    </source>
</evidence>
<protein>
    <recommendedName>
        <fullName evidence="2">Zn(2)-C6 fungal-type domain-containing protein</fullName>
    </recommendedName>
</protein>
<dbReference type="InterPro" id="IPR001138">
    <property type="entry name" value="Zn2Cys6_DnaBD"/>
</dbReference>
<dbReference type="EMBL" id="KN837219">
    <property type="protein sequence ID" value="KIJ32974.1"/>
    <property type="molecule type" value="Genomic_DNA"/>
</dbReference>
<dbReference type="PROSITE" id="PS50048">
    <property type="entry name" value="ZN2_CY6_FUNGAL_2"/>
    <property type="match status" value="1"/>
</dbReference>
<feature type="domain" description="Zn(2)-C6 fungal-type" evidence="2">
    <location>
        <begin position="147"/>
        <end position="179"/>
    </location>
</feature>
<proteinExistence type="predicted"/>
<dbReference type="InterPro" id="IPR036864">
    <property type="entry name" value="Zn2-C6_fun-type_DNA-bd_sf"/>
</dbReference>
<dbReference type="Proteomes" id="UP000054279">
    <property type="component" value="Unassembled WGS sequence"/>
</dbReference>